<gene>
    <name evidence="6" type="ORF">VQ03_06165</name>
</gene>
<accession>A0A0J6TDC2</accession>
<evidence type="ECO:0000259" key="5">
    <source>
        <dbReference type="Pfam" id="PF13458"/>
    </source>
</evidence>
<evidence type="ECO:0000256" key="3">
    <source>
        <dbReference type="ARBA" id="ARBA00022970"/>
    </source>
</evidence>
<dbReference type="SUPFAM" id="SSF53822">
    <property type="entry name" value="Periplasmic binding protein-like I"/>
    <property type="match status" value="1"/>
</dbReference>
<evidence type="ECO:0000313" key="6">
    <source>
        <dbReference type="EMBL" id="KMO43869.1"/>
    </source>
</evidence>
<evidence type="ECO:0000256" key="2">
    <source>
        <dbReference type="ARBA" id="ARBA00022729"/>
    </source>
</evidence>
<proteinExistence type="inferred from homology"/>
<dbReference type="AlphaFoldDB" id="A0A0J6TDC2"/>
<dbReference type="GO" id="GO:0006865">
    <property type="term" value="P:amino acid transport"/>
    <property type="evidence" value="ECO:0007669"/>
    <property type="project" value="UniProtKB-KW"/>
</dbReference>
<dbReference type="Pfam" id="PF13458">
    <property type="entry name" value="Peripla_BP_6"/>
    <property type="match status" value="1"/>
</dbReference>
<dbReference type="PATRIC" id="fig|1187852.3.peg.4552"/>
<feature type="chain" id="PRO_5005282395" evidence="4">
    <location>
        <begin position="21"/>
        <end position="402"/>
    </location>
</feature>
<dbReference type="Gene3D" id="3.40.50.2300">
    <property type="match status" value="2"/>
</dbReference>
<dbReference type="RefSeq" id="WP_048449993.1">
    <property type="nucleotide sequence ID" value="NZ_LABZ01000034.1"/>
</dbReference>
<dbReference type="Proteomes" id="UP000036449">
    <property type="component" value="Unassembled WGS sequence"/>
</dbReference>
<dbReference type="PANTHER" id="PTHR30483">
    <property type="entry name" value="LEUCINE-SPECIFIC-BINDING PROTEIN"/>
    <property type="match status" value="1"/>
</dbReference>
<reference evidence="6 7" key="1">
    <citation type="submission" date="2015-03" db="EMBL/GenBank/DDBJ databases">
        <title>Genome sequencing of Methylobacterium tarhaniae DSM 25844.</title>
        <authorList>
            <person name="Chaudhry V."/>
            <person name="Patil P.B."/>
        </authorList>
    </citation>
    <scope>NUCLEOTIDE SEQUENCE [LARGE SCALE GENOMIC DNA]</scope>
    <source>
        <strain evidence="6 7">DSM 25844</strain>
    </source>
</reference>
<dbReference type="OrthoDB" id="5794591at2"/>
<dbReference type="InterPro" id="IPR028082">
    <property type="entry name" value="Peripla_BP_I"/>
</dbReference>
<comment type="caution">
    <text evidence="6">The sequence shown here is derived from an EMBL/GenBank/DDBJ whole genome shotgun (WGS) entry which is preliminary data.</text>
</comment>
<feature type="domain" description="Leucine-binding protein" evidence="5">
    <location>
        <begin position="25"/>
        <end position="364"/>
    </location>
</feature>
<protein>
    <submittedName>
        <fullName evidence="6">ABC transporter permease</fullName>
    </submittedName>
</protein>
<comment type="similarity">
    <text evidence="1">Belongs to the leucine-binding protein family.</text>
</comment>
<keyword evidence="7" id="KW-1185">Reference proteome</keyword>
<organism evidence="6 7">
    <name type="scientific">Methylobacterium tarhaniae</name>
    <dbReference type="NCBI Taxonomy" id="1187852"/>
    <lineage>
        <taxon>Bacteria</taxon>
        <taxon>Pseudomonadati</taxon>
        <taxon>Pseudomonadota</taxon>
        <taxon>Alphaproteobacteria</taxon>
        <taxon>Hyphomicrobiales</taxon>
        <taxon>Methylobacteriaceae</taxon>
        <taxon>Methylobacterium</taxon>
    </lineage>
</organism>
<evidence type="ECO:0000256" key="4">
    <source>
        <dbReference type="SAM" id="SignalP"/>
    </source>
</evidence>
<keyword evidence="3" id="KW-0813">Transport</keyword>
<evidence type="ECO:0000313" key="7">
    <source>
        <dbReference type="Proteomes" id="UP000036449"/>
    </source>
</evidence>
<dbReference type="EMBL" id="LABZ01000034">
    <property type="protein sequence ID" value="KMO43869.1"/>
    <property type="molecule type" value="Genomic_DNA"/>
</dbReference>
<dbReference type="PANTHER" id="PTHR30483:SF6">
    <property type="entry name" value="PERIPLASMIC BINDING PROTEIN OF ABC TRANSPORTER FOR NATURAL AMINO ACIDS"/>
    <property type="match status" value="1"/>
</dbReference>
<dbReference type="InterPro" id="IPR051010">
    <property type="entry name" value="BCAA_transport"/>
</dbReference>
<dbReference type="CDD" id="cd06327">
    <property type="entry name" value="PBP1_SBP-like"/>
    <property type="match status" value="1"/>
</dbReference>
<evidence type="ECO:0000256" key="1">
    <source>
        <dbReference type="ARBA" id="ARBA00010062"/>
    </source>
</evidence>
<name>A0A0J6TDC2_9HYPH</name>
<dbReference type="InterPro" id="IPR028081">
    <property type="entry name" value="Leu-bd"/>
</dbReference>
<feature type="signal peptide" evidence="4">
    <location>
        <begin position="1"/>
        <end position="20"/>
    </location>
</feature>
<sequence>MRRTINLALLLGLLAAPAAAQNEKPIRIGVLSDLGGAFADVSGPGSVLAAKMAAEDYRARHPGRPVEVISGDHQNKADIGSTIARRWTDTEAVDLIIDVPNSAVALAVSEIVKARNRTFLVTGGVSSALTGTQCSPNTVHYSLDTWTMANVPTQALVAQGGKTWYYVTADYAFGHDMQRQSTKALEKSGGKVVGSVNYPSNTMDYSSFLLQAQASNADVIALAAANGDFVNAMKQAVEFNLMGGKQKVVGLAVYISDIISLTSRIAKGAVVTNNWYWDLNDQTRAFSARFAKRFNGKVPTDLQAGAYAAVTNFLAAADEVGASSDGRAVVAKMKSRPNHDPLYGESTIRQDGRRTTPVYVWTVKDPTPGKTYDLFELLRTVPVSEAYRPLAEGGCPLVTAAN</sequence>
<keyword evidence="3" id="KW-0029">Amino-acid transport</keyword>
<keyword evidence="2 4" id="KW-0732">Signal</keyword>